<evidence type="ECO:0000313" key="2">
    <source>
        <dbReference type="Proteomes" id="UP000017746"/>
    </source>
</evidence>
<evidence type="ECO:0000313" key="1">
    <source>
        <dbReference type="EMBL" id="AGZ43893.1"/>
    </source>
</evidence>
<reference evidence="1 2" key="1">
    <citation type="journal article" date="2014" name="J. Biotechnol.">
        <title>Complete genome sequence of the actinobacterium Actinoplanes friuliensis HAG 010964, producer of the lipopeptide antibiotic friulimycin.</title>
        <authorList>
            <person name="Ruckert C."/>
            <person name="Szczepanowski R."/>
            <person name="Albersmeier A."/>
            <person name="Goesmann A."/>
            <person name="Fischer N."/>
            <person name="Steinkamper A."/>
            <person name="Puhler A."/>
            <person name="Biener R."/>
            <person name="Schwartz D."/>
            <person name="Kalinowski J."/>
        </authorList>
    </citation>
    <scope>NUCLEOTIDE SEQUENCE [LARGE SCALE GENOMIC DNA]</scope>
    <source>
        <strain evidence="1 2">DSM 7358</strain>
    </source>
</reference>
<sequence length="130" mass="14515">MDRAARALIGSRPFPLSVRWGKALWHGELVFTEKGPAGTLWADRRSLRVRGDVHEWRVTGAGAFAEPDKIVFRLPDYQGRPVRLTCRFRDSHVTGAEVTCPELIAAPVEVSADELLQTIAAEVRRQHESA</sequence>
<keyword evidence="2" id="KW-1185">Reference proteome</keyword>
<proteinExistence type="predicted"/>
<dbReference type="Proteomes" id="UP000017746">
    <property type="component" value="Chromosome"/>
</dbReference>
<name>U5W3U9_9ACTN</name>
<dbReference type="PATRIC" id="fig|1246995.3.peg.5708"/>
<dbReference type="KEGG" id="afs:AFR_28160"/>
<dbReference type="RefSeq" id="WP_023560230.1">
    <property type="nucleotide sequence ID" value="NC_022657.1"/>
</dbReference>
<dbReference type="AlphaFoldDB" id="U5W3U9"/>
<dbReference type="EMBL" id="CP006272">
    <property type="protein sequence ID" value="AGZ43893.1"/>
    <property type="molecule type" value="Genomic_DNA"/>
</dbReference>
<dbReference type="STRING" id="1246995.AFR_28160"/>
<organism evidence="1 2">
    <name type="scientific">Actinoplanes friuliensis DSM 7358</name>
    <dbReference type="NCBI Taxonomy" id="1246995"/>
    <lineage>
        <taxon>Bacteria</taxon>
        <taxon>Bacillati</taxon>
        <taxon>Actinomycetota</taxon>
        <taxon>Actinomycetes</taxon>
        <taxon>Micromonosporales</taxon>
        <taxon>Micromonosporaceae</taxon>
        <taxon>Actinoplanes</taxon>
    </lineage>
</organism>
<gene>
    <name evidence="1" type="ORF">AFR_28160</name>
</gene>
<dbReference type="OrthoDB" id="3529898at2"/>
<dbReference type="HOGENOM" id="CLU_1933494_0_0_11"/>
<protein>
    <submittedName>
        <fullName evidence="1">Uncharacterized protein</fullName>
    </submittedName>
</protein>
<accession>U5W3U9</accession>